<reference evidence="4 5" key="1">
    <citation type="submission" date="2016-11" db="EMBL/GenBank/DDBJ databases">
        <authorList>
            <person name="Jaros S."/>
            <person name="Januszkiewicz K."/>
            <person name="Wedrychowicz H."/>
        </authorList>
    </citation>
    <scope>NUCLEOTIDE SEQUENCE [LARGE SCALE GENOMIC DNA]</scope>
    <source>
        <strain evidence="4 5">DSM 26910</strain>
    </source>
</reference>
<dbReference type="Gene3D" id="3.40.50.450">
    <property type="match status" value="1"/>
</dbReference>
<evidence type="ECO:0000259" key="2">
    <source>
        <dbReference type="Pfam" id="PF02481"/>
    </source>
</evidence>
<organism evidence="4 5">
    <name type="scientific">Mariniphaga anaerophila</name>
    <dbReference type="NCBI Taxonomy" id="1484053"/>
    <lineage>
        <taxon>Bacteria</taxon>
        <taxon>Pseudomonadati</taxon>
        <taxon>Bacteroidota</taxon>
        <taxon>Bacteroidia</taxon>
        <taxon>Marinilabiliales</taxon>
        <taxon>Prolixibacteraceae</taxon>
        <taxon>Mariniphaga</taxon>
    </lineage>
</organism>
<name>A0A1M5DYU4_9BACT</name>
<dbReference type="InterPro" id="IPR003488">
    <property type="entry name" value="DprA"/>
</dbReference>
<evidence type="ECO:0000259" key="3">
    <source>
        <dbReference type="Pfam" id="PF17782"/>
    </source>
</evidence>
<proteinExistence type="inferred from homology"/>
<dbReference type="STRING" id="1484053.SAMN05444274_10818"/>
<protein>
    <submittedName>
        <fullName evidence="4">DNA processing protein</fullName>
    </submittedName>
</protein>
<dbReference type="EMBL" id="FQUM01000008">
    <property type="protein sequence ID" value="SHF72198.1"/>
    <property type="molecule type" value="Genomic_DNA"/>
</dbReference>
<dbReference type="Pfam" id="PF17782">
    <property type="entry name" value="WHD_DprA"/>
    <property type="match status" value="1"/>
</dbReference>
<dbReference type="Pfam" id="PF14520">
    <property type="entry name" value="HHH_5"/>
    <property type="match status" value="1"/>
</dbReference>
<feature type="domain" description="DprA winged helix" evidence="3">
    <location>
        <begin position="297"/>
        <end position="350"/>
    </location>
</feature>
<dbReference type="PANTHER" id="PTHR43022:SF1">
    <property type="entry name" value="PROTEIN SMF"/>
    <property type="match status" value="1"/>
</dbReference>
<dbReference type="SUPFAM" id="SSF102405">
    <property type="entry name" value="MCP/YpsA-like"/>
    <property type="match status" value="1"/>
</dbReference>
<dbReference type="Pfam" id="PF02481">
    <property type="entry name" value="DNA_processg_A"/>
    <property type="match status" value="1"/>
</dbReference>
<dbReference type="PANTHER" id="PTHR43022">
    <property type="entry name" value="PROTEIN SMF"/>
    <property type="match status" value="1"/>
</dbReference>
<accession>A0A1M5DYU4</accession>
<feature type="domain" description="Smf/DprA SLOG" evidence="2">
    <location>
        <begin position="69"/>
        <end position="275"/>
    </location>
</feature>
<evidence type="ECO:0000256" key="1">
    <source>
        <dbReference type="ARBA" id="ARBA00006525"/>
    </source>
</evidence>
<sequence>MVPGIGGVLARNLVAYTGSAENVFSEPDKALIKIPGIGKVNAKRLKNSAVFERAEKELEFIRKYNIDVRFYTDKCYPRRLKACPDAPVILYSKGNVNADEERVVSIVGTRNATDYGKMICEQLISKFAERNYPILIVSGLAYGIDIQAHKMALKYGVPTAGVVGHGLDVIYPSLHAETARKMMGNGGLITDFPSGTKIDPSNFVRRNRVIAGLADATIVVESAEKGGALITAEIASSYNRDVFAFPGRVDETYSRGCNRIIRLNGASLIQDIDDLEFFMGWETQQKVQTVQPSLFVELTADEKKVVELLQREGELFIDQISSELRMPGSKVSALLLNMEFKSLLVVLPGKMYKLK</sequence>
<evidence type="ECO:0000313" key="5">
    <source>
        <dbReference type="Proteomes" id="UP000184164"/>
    </source>
</evidence>
<dbReference type="Proteomes" id="UP000184164">
    <property type="component" value="Unassembled WGS sequence"/>
</dbReference>
<dbReference type="SUPFAM" id="SSF47781">
    <property type="entry name" value="RuvA domain 2-like"/>
    <property type="match status" value="1"/>
</dbReference>
<keyword evidence="5" id="KW-1185">Reference proteome</keyword>
<dbReference type="NCBIfam" id="TIGR00732">
    <property type="entry name" value="dprA"/>
    <property type="match status" value="1"/>
</dbReference>
<dbReference type="AlphaFoldDB" id="A0A1M5DYU4"/>
<comment type="similarity">
    <text evidence="1">Belongs to the DprA/Smf family.</text>
</comment>
<gene>
    <name evidence="4" type="ORF">SAMN05444274_10818</name>
</gene>
<dbReference type="InterPro" id="IPR010994">
    <property type="entry name" value="RuvA_2-like"/>
</dbReference>
<dbReference type="InterPro" id="IPR057666">
    <property type="entry name" value="DrpA_SLOG"/>
</dbReference>
<dbReference type="InterPro" id="IPR041614">
    <property type="entry name" value="DprA_WH"/>
</dbReference>
<dbReference type="GO" id="GO:0009294">
    <property type="term" value="P:DNA-mediated transformation"/>
    <property type="evidence" value="ECO:0007669"/>
    <property type="project" value="InterPro"/>
</dbReference>
<evidence type="ECO:0000313" key="4">
    <source>
        <dbReference type="EMBL" id="SHF72198.1"/>
    </source>
</evidence>